<feature type="compositionally biased region" description="Basic and acidic residues" evidence="1">
    <location>
        <begin position="51"/>
        <end position="63"/>
    </location>
</feature>
<evidence type="ECO:0000313" key="3">
    <source>
        <dbReference type="EMBL" id="KAK9168622.1"/>
    </source>
</evidence>
<feature type="compositionally biased region" description="Basic residues" evidence="1">
    <location>
        <begin position="64"/>
        <end position="73"/>
    </location>
</feature>
<feature type="transmembrane region" description="Helical" evidence="2">
    <location>
        <begin position="266"/>
        <end position="286"/>
    </location>
</feature>
<comment type="caution">
    <text evidence="3">The sequence shown here is derived from an EMBL/GenBank/DDBJ whole genome shotgun (WGS) entry which is preliminary data.</text>
</comment>
<dbReference type="Pfam" id="PF13301">
    <property type="entry name" value="DUF4079"/>
    <property type="match status" value="1"/>
</dbReference>
<sequence>MDAYSEERDREAEGVGDREAEARRASETMVARREARRKAIAAAQGRAIASEARRERSGREARGRGRGGPRRRREAMASERRERRREAENASKARGRAGAVWKREHSDQERNREMREIVERKRNVKHHLLKGIKMRADTHVGETQEMSLKSFALLFAPVDVTLGAESVVRSLFGPFVELVKSWDLPNWLVHWGHPVNMAVVLFAMGGYGTYLGFRIKFSNDMEEKAKAKDLHPKLLGGMFFFFALGATGGITSLLTSDKPIFESPHAVTGFIGLALLAIQTILPALFEGNPGLRNVHGILGTGIMTLFEIEAGVLRRGMF</sequence>
<feature type="transmembrane region" description="Helical" evidence="2">
    <location>
        <begin position="234"/>
        <end position="254"/>
    </location>
</feature>
<keyword evidence="2" id="KW-0812">Transmembrane</keyword>
<dbReference type="AlphaFoldDB" id="A0AAP0Q5M4"/>
<reference evidence="3 4" key="1">
    <citation type="submission" date="2024-01" db="EMBL/GenBank/DDBJ databases">
        <title>Genome assemblies of Stephania.</title>
        <authorList>
            <person name="Yang L."/>
        </authorList>
    </citation>
    <scope>NUCLEOTIDE SEQUENCE [LARGE SCALE GENOMIC DNA]</scope>
    <source>
        <strain evidence="3">YNDBR</strain>
        <tissue evidence="3">Leaf</tissue>
    </source>
</reference>
<proteinExistence type="predicted"/>
<keyword evidence="2" id="KW-1133">Transmembrane helix</keyword>
<name>A0AAP0Q5M4_9MAGN</name>
<feature type="compositionally biased region" description="Low complexity" evidence="1">
    <location>
        <begin position="40"/>
        <end position="50"/>
    </location>
</feature>
<organism evidence="3 4">
    <name type="scientific">Stephania yunnanensis</name>
    <dbReference type="NCBI Taxonomy" id="152371"/>
    <lineage>
        <taxon>Eukaryota</taxon>
        <taxon>Viridiplantae</taxon>
        <taxon>Streptophyta</taxon>
        <taxon>Embryophyta</taxon>
        <taxon>Tracheophyta</taxon>
        <taxon>Spermatophyta</taxon>
        <taxon>Magnoliopsida</taxon>
        <taxon>Ranunculales</taxon>
        <taxon>Menispermaceae</taxon>
        <taxon>Menispermoideae</taxon>
        <taxon>Cissampelideae</taxon>
        <taxon>Stephania</taxon>
    </lineage>
</organism>
<feature type="region of interest" description="Disordered" evidence="1">
    <location>
        <begin position="1"/>
        <end position="108"/>
    </location>
</feature>
<dbReference type="InterPro" id="IPR025067">
    <property type="entry name" value="DUF4079"/>
</dbReference>
<keyword evidence="4" id="KW-1185">Reference proteome</keyword>
<evidence type="ECO:0000313" key="4">
    <source>
        <dbReference type="Proteomes" id="UP001420932"/>
    </source>
</evidence>
<protein>
    <submittedName>
        <fullName evidence="3">Uncharacterized protein</fullName>
    </submittedName>
</protein>
<dbReference type="GO" id="GO:0016020">
    <property type="term" value="C:membrane"/>
    <property type="evidence" value="ECO:0007669"/>
    <property type="project" value="TreeGrafter"/>
</dbReference>
<feature type="transmembrane region" description="Helical" evidence="2">
    <location>
        <begin position="192"/>
        <end position="213"/>
    </location>
</feature>
<keyword evidence="2" id="KW-0472">Membrane</keyword>
<accession>A0AAP0Q5M4</accession>
<gene>
    <name evidence="3" type="ORF">Syun_000762</name>
</gene>
<evidence type="ECO:0000256" key="2">
    <source>
        <dbReference type="SAM" id="Phobius"/>
    </source>
</evidence>
<dbReference type="PANTHER" id="PTHR36738">
    <property type="entry name" value="EXPRESSED PROTEIN"/>
    <property type="match status" value="1"/>
</dbReference>
<feature type="compositionally biased region" description="Basic and acidic residues" evidence="1">
    <location>
        <begin position="1"/>
        <end position="33"/>
    </location>
</feature>
<feature type="compositionally biased region" description="Basic and acidic residues" evidence="1">
    <location>
        <begin position="74"/>
        <end position="91"/>
    </location>
</feature>
<dbReference type="EMBL" id="JBBNAF010000001">
    <property type="protein sequence ID" value="KAK9168622.1"/>
    <property type="molecule type" value="Genomic_DNA"/>
</dbReference>
<evidence type="ECO:0000256" key="1">
    <source>
        <dbReference type="SAM" id="MobiDB-lite"/>
    </source>
</evidence>
<dbReference type="Proteomes" id="UP001420932">
    <property type="component" value="Unassembled WGS sequence"/>
</dbReference>
<dbReference type="PANTHER" id="PTHR36738:SF1">
    <property type="entry name" value="EXPRESSED PROTEIN"/>
    <property type="match status" value="1"/>
</dbReference>